<keyword evidence="2" id="KW-1185">Reference proteome</keyword>
<reference evidence="1 2" key="1">
    <citation type="submission" date="2019-08" db="EMBL/GenBank/DDBJ databases">
        <title>Flavobacterium alkalisoli sp. nov., isolated from rhizosphere soil of Suaeda salsa.</title>
        <authorList>
            <person name="Sun J.-Q."/>
            <person name="Xu L."/>
        </authorList>
    </citation>
    <scope>NUCLEOTIDE SEQUENCE [LARGE SCALE GENOMIC DNA]</scope>
    <source>
        <strain evidence="1 2">XS-5</strain>
    </source>
</reference>
<proteinExistence type="predicted"/>
<dbReference type="RefSeq" id="WP_147583102.1">
    <property type="nucleotide sequence ID" value="NZ_CP042831.1"/>
</dbReference>
<name>A0A5B9FRS4_9FLAO</name>
<dbReference type="KEGG" id="fak:FUA48_08370"/>
<organism evidence="1 2">
    <name type="scientific">Flavobacterium alkalisoli</name>
    <dbReference type="NCBI Taxonomy" id="2602769"/>
    <lineage>
        <taxon>Bacteria</taxon>
        <taxon>Pseudomonadati</taxon>
        <taxon>Bacteroidota</taxon>
        <taxon>Flavobacteriia</taxon>
        <taxon>Flavobacteriales</taxon>
        <taxon>Flavobacteriaceae</taxon>
        <taxon>Flavobacterium</taxon>
    </lineage>
</organism>
<dbReference type="EMBL" id="CP042831">
    <property type="protein sequence ID" value="QEE49594.1"/>
    <property type="molecule type" value="Genomic_DNA"/>
</dbReference>
<sequence>MDEDNYSSSVHCAYYGCFQFIKYKLNQIGHSYDSIDTAISSSKTKPVKLTTHGYPIDLMCKEINKKFNDSGFTARDIKGKVKRLRAIRLLSDYHNEFISFDKGNEAIKLSNEVISFVKSKL</sequence>
<gene>
    <name evidence="1" type="ORF">FUA48_08370</name>
</gene>
<dbReference type="Proteomes" id="UP000321222">
    <property type="component" value="Chromosome"/>
</dbReference>
<protein>
    <recommendedName>
        <fullName evidence="3">HEPN domain-containing protein</fullName>
    </recommendedName>
</protein>
<dbReference type="AlphaFoldDB" id="A0A5B9FRS4"/>
<evidence type="ECO:0000313" key="2">
    <source>
        <dbReference type="Proteomes" id="UP000321222"/>
    </source>
</evidence>
<evidence type="ECO:0000313" key="1">
    <source>
        <dbReference type="EMBL" id="QEE49594.1"/>
    </source>
</evidence>
<evidence type="ECO:0008006" key="3">
    <source>
        <dbReference type="Google" id="ProtNLM"/>
    </source>
</evidence>
<accession>A0A5B9FRS4</accession>
<dbReference type="OrthoDB" id="666468at2"/>
<dbReference type="Gene3D" id="1.20.120.330">
    <property type="entry name" value="Nucleotidyltransferases domain 2"/>
    <property type="match status" value="1"/>
</dbReference>